<dbReference type="Proteomes" id="UP000652761">
    <property type="component" value="Unassembled WGS sequence"/>
</dbReference>
<dbReference type="OrthoDB" id="807804at2759"/>
<dbReference type="EMBL" id="NMUH01001266">
    <property type="protein sequence ID" value="MQL90701.1"/>
    <property type="molecule type" value="Genomic_DNA"/>
</dbReference>
<gene>
    <name evidence="2" type="ORF">Taro_023297</name>
</gene>
<accession>A0A843V3H1</accession>
<evidence type="ECO:0000256" key="1">
    <source>
        <dbReference type="SAM" id="MobiDB-lite"/>
    </source>
</evidence>
<sequence length="477" mass="51954">MAANEVPYILFSDGATGTASSRARTPGSSFPSSNSKLAPPPVEMWLITSATPTFSTAATESPPPMIVLNGSTYLCPNCKFVKLEHSHGTIPNNSLGCLQSITECFHRVRSNVKPHPTIRDSTRWDNLHDLEIIILSNIIPPPRRRISTVSSNDSITPILDDTLEPPTMAAKGLLGLETAPTRLKPERERERRLLKFLLTKWLERMTLAPLPVRCLMVGMAARIRVSSVMFWFSSNGTFKSALTNTFFPLRSASVRSPTLFFAIDTTPRGPRPAAPATSLTLPATCRARSGSAAAAEKPSRLMGDALRARPRQDGEGEDTAAAVATLRRAEEEEEDEGSREREVGAAAAMAGRLERGRAATKGRNRLLLLMGVETKAGGVTRRLIPRILCAFFHNVAILVELVDGRGGDPGGFGLVEWRDSALLSSRRGRDRRGVAAGIERERGGVQALGAWRLEIVRWMAARKSNGGEGMNPGEMRW</sequence>
<protein>
    <submittedName>
        <fullName evidence="2">Uncharacterized protein</fullName>
    </submittedName>
</protein>
<evidence type="ECO:0000313" key="3">
    <source>
        <dbReference type="Proteomes" id="UP000652761"/>
    </source>
</evidence>
<comment type="caution">
    <text evidence="2">The sequence shown here is derived from an EMBL/GenBank/DDBJ whole genome shotgun (WGS) entry which is preliminary data.</text>
</comment>
<feature type="region of interest" description="Disordered" evidence="1">
    <location>
        <begin position="16"/>
        <end position="36"/>
    </location>
</feature>
<name>A0A843V3H1_COLES</name>
<organism evidence="2 3">
    <name type="scientific">Colocasia esculenta</name>
    <name type="common">Wild taro</name>
    <name type="synonym">Arum esculentum</name>
    <dbReference type="NCBI Taxonomy" id="4460"/>
    <lineage>
        <taxon>Eukaryota</taxon>
        <taxon>Viridiplantae</taxon>
        <taxon>Streptophyta</taxon>
        <taxon>Embryophyta</taxon>
        <taxon>Tracheophyta</taxon>
        <taxon>Spermatophyta</taxon>
        <taxon>Magnoliopsida</taxon>
        <taxon>Liliopsida</taxon>
        <taxon>Araceae</taxon>
        <taxon>Aroideae</taxon>
        <taxon>Colocasieae</taxon>
        <taxon>Colocasia</taxon>
    </lineage>
</organism>
<evidence type="ECO:0000313" key="2">
    <source>
        <dbReference type="EMBL" id="MQL90701.1"/>
    </source>
</evidence>
<proteinExistence type="predicted"/>
<reference evidence="2" key="1">
    <citation type="submission" date="2017-07" db="EMBL/GenBank/DDBJ databases">
        <title>Taro Niue Genome Assembly and Annotation.</title>
        <authorList>
            <person name="Atibalentja N."/>
            <person name="Keating K."/>
            <person name="Fields C.J."/>
        </authorList>
    </citation>
    <scope>NUCLEOTIDE SEQUENCE</scope>
    <source>
        <strain evidence="2">Niue_2</strain>
        <tissue evidence="2">Leaf</tissue>
    </source>
</reference>
<dbReference type="AlphaFoldDB" id="A0A843V3H1"/>
<keyword evidence="3" id="KW-1185">Reference proteome</keyword>